<evidence type="ECO:0000256" key="7">
    <source>
        <dbReference type="ARBA" id="ARBA00022741"/>
    </source>
</evidence>
<dbReference type="AlphaFoldDB" id="A0A844D5K4"/>
<evidence type="ECO:0000256" key="9">
    <source>
        <dbReference type="ARBA" id="ARBA00022840"/>
    </source>
</evidence>
<evidence type="ECO:0000259" key="14">
    <source>
        <dbReference type="PROSITE" id="PS50109"/>
    </source>
</evidence>
<dbReference type="InterPro" id="IPR004358">
    <property type="entry name" value="Sig_transdc_His_kin-like_C"/>
</dbReference>
<keyword evidence="8" id="KW-0418">Kinase</keyword>
<dbReference type="PANTHER" id="PTHR45569">
    <property type="entry name" value="SENSOR PROTEIN KDPD"/>
    <property type="match status" value="1"/>
</dbReference>
<proteinExistence type="predicted"/>
<evidence type="ECO:0000256" key="3">
    <source>
        <dbReference type="ARBA" id="ARBA00012438"/>
    </source>
</evidence>
<comment type="catalytic activity">
    <reaction evidence="1">
        <text>ATP + protein L-histidine = ADP + protein N-phospho-L-histidine.</text>
        <dbReference type="EC" id="2.7.13.3"/>
    </reaction>
</comment>
<name>A0A844D5K4_9BURK</name>
<dbReference type="InterPro" id="IPR003594">
    <property type="entry name" value="HATPase_dom"/>
</dbReference>
<dbReference type="EC" id="2.7.13.3" evidence="3"/>
<dbReference type="InterPro" id="IPR036890">
    <property type="entry name" value="HATPase_C_sf"/>
</dbReference>
<dbReference type="Pfam" id="PF13492">
    <property type="entry name" value="GAF_3"/>
    <property type="match status" value="1"/>
</dbReference>
<dbReference type="Gene3D" id="1.20.120.620">
    <property type="entry name" value="Backbone structure of the membrane domain of e. Coli histidine kinase receptor kdpd"/>
    <property type="match status" value="1"/>
</dbReference>
<evidence type="ECO:0000256" key="6">
    <source>
        <dbReference type="ARBA" id="ARBA00022692"/>
    </source>
</evidence>
<dbReference type="Gene3D" id="1.10.287.130">
    <property type="match status" value="1"/>
</dbReference>
<keyword evidence="10 13" id="KW-1133">Transmembrane helix</keyword>
<keyword evidence="6 13" id="KW-0812">Transmembrane</keyword>
<dbReference type="GO" id="GO:0005524">
    <property type="term" value="F:ATP binding"/>
    <property type="evidence" value="ECO:0007669"/>
    <property type="project" value="UniProtKB-KW"/>
</dbReference>
<dbReference type="Gene3D" id="3.30.565.10">
    <property type="entry name" value="Histidine kinase-like ATPase, C-terminal domain"/>
    <property type="match status" value="1"/>
</dbReference>
<dbReference type="SMART" id="SM00388">
    <property type="entry name" value="HisKA"/>
    <property type="match status" value="1"/>
</dbReference>
<sequence length="528" mass="56279">PSRPAGDAAGGPGGAGKRRRATGYIVAAAASIATALAATPMLAWLDLANIAMLFLLVVVLVAVRFGRGPSVMATCVSVACFDFFFVAPRFTFAVTDFQYLITFVVMLAVGLITGHLTADLRFQARVAAHRERRSRALYEFARELSGALQTEQIFDTTQSVIQRAFRARATLLLPDADGRLLAPAAGAHDSASRAHQSAIDLGIAQWAYDRAEPAGLGTGTLPASRIFYLPLQAPMRTRGVLAIEPAQRRWILIPEQRQQLDTFAALAAIALERVHYIDVAQHALVSMESERLRNSLLAALSHDLRTPLTSLVGLSEALAGSRPALSAAQLADATALHDEALRMSTMVANLLDMARIQSGEVKFNLQWQPLEEVVGSALRASAPQLKDHQVSTRLPPDLPLLRYDAVLIERVLANLLENAAKYTPPGARIAISAALHGAWINITVADDGPGLPPGREEALFEKFTRGERESAKPGVGLGLAICRAIVEAHGGRISAGSGATASALGGAAFTFTLPLGTPPAMPEEEQHE</sequence>
<evidence type="ECO:0000256" key="12">
    <source>
        <dbReference type="ARBA" id="ARBA00023136"/>
    </source>
</evidence>
<keyword evidence="12 13" id="KW-0472">Membrane</keyword>
<dbReference type="SUPFAM" id="SSF55781">
    <property type="entry name" value="GAF domain-like"/>
    <property type="match status" value="1"/>
</dbReference>
<dbReference type="Pfam" id="PF02518">
    <property type="entry name" value="HATPase_c"/>
    <property type="match status" value="1"/>
</dbReference>
<keyword evidence="16" id="KW-1185">Reference proteome</keyword>
<keyword evidence="4" id="KW-0597">Phosphoprotein</keyword>
<comment type="caution">
    <text evidence="15">The sequence shown here is derived from an EMBL/GenBank/DDBJ whole genome shotgun (WGS) entry which is preliminary data.</text>
</comment>
<reference evidence="15 16" key="1">
    <citation type="submission" date="2019-11" db="EMBL/GenBank/DDBJ databases">
        <title>Novel species isolated from a subtropical stream in China.</title>
        <authorList>
            <person name="Lu H."/>
        </authorList>
    </citation>
    <scope>NUCLEOTIDE SEQUENCE [LARGE SCALE GENOMIC DNA]</scope>
    <source>
        <strain evidence="15 16">FT26W</strain>
    </source>
</reference>
<accession>A0A844D5K4</accession>
<dbReference type="PROSITE" id="PS50109">
    <property type="entry name" value="HIS_KIN"/>
    <property type="match status" value="1"/>
</dbReference>
<dbReference type="Pfam" id="PF13493">
    <property type="entry name" value="DUF4118"/>
    <property type="match status" value="1"/>
</dbReference>
<dbReference type="Proteomes" id="UP000439986">
    <property type="component" value="Unassembled WGS sequence"/>
</dbReference>
<dbReference type="InterPro" id="IPR038318">
    <property type="entry name" value="KdpD_sf"/>
</dbReference>
<dbReference type="EMBL" id="WKJL01000009">
    <property type="protein sequence ID" value="MRW85115.1"/>
    <property type="molecule type" value="Genomic_DNA"/>
</dbReference>
<feature type="non-terminal residue" evidence="15">
    <location>
        <position position="1"/>
    </location>
</feature>
<dbReference type="GO" id="GO:0000155">
    <property type="term" value="F:phosphorelay sensor kinase activity"/>
    <property type="evidence" value="ECO:0007669"/>
    <property type="project" value="InterPro"/>
</dbReference>
<gene>
    <name evidence="15" type="ORF">GJ698_13590</name>
</gene>
<keyword evidence="11" id="KW-0902">Two-component regulatory system</keyword>
<dbReference type="CDD" id="cd00082">
    <property type="entry name" value="HisKA"/>
    <property type="match status" value="1"/>
</dbReference>
<evidence type="ECO:0000256" key="11">
    <source>
        <dbReference type="ARBA" id="ARBA00023012"/>
    </source>
</evidence>
<evidence type="ECO:0000256" key="1">
    <source>
        <dbReference type="ARBA" id="ARBA00000085"/>
    </source>
</evidence>
<keyword evidence="7" id="KW-0547">Nucleotide-binding</keyword>
<feature type="domain" description="Histidine kinase" evidence="14">
    <location>
        <begin position="299"/>
        <end position="517"/>
    </location>
</feature>
<dbReference type="InterPro" id="IPR036097">
    <property type="entry name" value="HisK_dim/P_sf"/>
</dbReference>
<evidence type="ECO:0000256" key="2">
    <source>
        <dbReference type="ARBA" id="ARBA00004141"/>
    </source>
</evidence>
<evidence type="ECO:0000313" key="16">
    <source>
        <dbReference type="Proteomes" id="UP000439986"/>
    </source>
</evidence>
<dbReference type="RefSeq" id="WP_154358167.1">
    <property type="nucleotide sequence ID" value="NZ_WKJL01000009.1"/>
</dbReference>
<evidence type="ECO:0000256" key="13">
    <source>
        <dbReference type="SAM" id="Phobius"/>
    </source>
</evidence>
<comment type="subcellular location">
    <subcellularLocation>
        <location evidence="2">Membrane</location>
        <topology evidence="2">Multi-pass membrane protein</topology>
    </subcellularLocation>
</comment>
<dbReference type="SUPFAM" id="SSF55874">
    <property type="entry name" value="ATPase domain of HSP90 chaperone/DNA topoisomerase II/histidine kinase"/>
    <property type="match status" value="1"/>
</dbReference>
<dbReference type="InterPro" id="IPR029016">
    <property type="entry name" value="GAF-like_dom_sf"/>
</dbReference>
<evidence type="ECO:0000313" key="15">
    <source>
        <dbReference type="EMBL" id="MRW85115.1"/>
    </source>
</evidence>
<dbReference type="CDD" id="cd00075">
    <property type="entry name" value="HATPase"/>
    <property type="match status" value="1"/>
</dbReference>
<keyword evidence="9" id="KW-0067">ATP-binding</keyword>
<dbReference type="InterPro" id="IPR025201">
    <property type="entry name" value="KdpD_TM"/>
</dbReference>
<dbReference type="Gene3D" id="3.30.450.40">
    <property type="match status" value="1"/>
</dbReference>
<feature type="transmembrane region" description="Helical" evidence="13">
    <location>
        <begin position="97"/>
        <end position="116"/>
    </location>
</feature>
<feature type="transmembrane region" description="Helical" evidence="13">
    <location>
        <begin position="21"/>
        <end position="38"/>
    </location>
</feature>
<dbReference type="GO" id="GO:0005886">
    <property type="term" value="C:plasma membrane"/>
    <property type="evidence" value="ECO:0007669"/>
    <property type="project" value="TreeGrafter"/>
</dbReference>
<protein>
    <recommendedName>
        <fullName evidence="3">histidine kinase</fullName>
        <ecNumber evidence="3">2.7.13.3</ecNumber>
    </recommendedName>
</protein>
<dbReference type="SMART" id="SM00387">
    <property type="entry name" value="HATPase_c"/>
    <property type="match status" value="1"/>
</dbReference>
<dbReference type="InterPro" id="IPR003018">
    <property type="entry name" value="GAF"/>
</dbReference>
<dbReference type="InterPro" id="IPR052023">
    <property type="entry name" value="Histidine_kinase_KdpD"/>
</dbReference>
<dbReference type="Pfam" id="PF00512">
    <property type="entry name" value="HisKA"/>
    <property type="match status" value="1"/>
</dbReference>
<feature type="transmembrane region" description="Helical" evidence="13">
    <location>
        <begin position="44"/>
        <end position="63"/>
    </location>
</feature>
<evidence type="ECO:0000256" key="8">
    <source>
        <dbReference type="ARBA" id="ARBA00022777"/>
    </source>
</evidence>
<evidence type="ECO:0000256" key="4">
    <source>
        <dbReference type="ARBA" id="ARBA00022553"/>
    </source>
</evidence>
<dbReference type="FunFam" id="3.30.565.10:FF:000042">
    <property type="entry name" value="Two-component sensor histidine kinase KdpD"/>
    <property type="match status" value="1"/>
</dbReference>
<dbReference type="SUPFAM" id="SSF47384">
    <property type="entry name" value="Homodimeric domain of signal transducing histidine kinase"/>
    <property type="match status" value="1"/>
</dbReference>
<dbReference type="InterPro" id="IPR005467">
    <property type="entry name" value="His_kinase_dom"/>
</dbReference>
<evidence type="ECO:0000256" key="10">
    <source>
        <dbReference type="ARBA" id="ARBA00022989"/>
    </source>
</evidence>
<dbReference type="InterPro" id="IPR003661">
    <property type="entry name" value="HisK_dim/P_dom"/>
</dbReference>
<keyword evidence="5" id="KW-0808">Transferase</keyword>
<dbReference type="GO" id="GO:0042802">
    <property type="term" value="F:identical protein binding"/>
    <property type="evidence" value="ECO:0007669"/>
    <property type="project" value="UniProtKB-ARBA"/>
</dbReference>
<dbReference type="PANTHER" id="PTHR45569:SF1">
    <property type="entry name" value="SENSOR PROTEIN KDPD"/>
    <property type="match status" value="1"/>
</dbReference>
<organism evidence="15 16">
    <name type="scientific">Duganella aquatilis</name>
    <dbReference type="NCBI Taxonomy" id="2666082"/>
    <lineage>
        <taxon>Bacteria</taxon>
        <taxon>Pseudomonadati</taxon>
        <taxon>Pseudomonadota</taxon>
        <taxon>Betaproteobacteria</taxon>
        <taxon>Burkholderiales</taxon>
        <taxon>Oxalobacteraceae</taxon>
        <taxon>Telluria group</taxon>
        <taxon>Duganella</taxon>
    </lineage>
</organism>
<dbReference type="PRINTS" id="PR00344">
    <property type="entry name" value="BCTRLSENSOR"/>
</dbReference>
<evidence type="ECO:0000256" key="5">
    <source>
        <dbReference type="ARBA" id="ARBA00022679"/>
    </source>
</evidence>